<dbReference type="PANTHER" id="PTHR35391">
    <property type="entry name" value="C2H2-TYPE DOMAIN-CONTAINING PROTEIN-RELATED"/>
    <property type="match status" value="1"/>
</dbReference>
<proteinExistence type="predicted"/>
<keyword evidence="3" id="KW-1185">Reference proteome</keyword>
<feature type="domain" description="Oxidoreductase acuF-like C2H2 type zinc-finger" evidence="1">
    <location>
        <begin position="266"/>
        <end position="294"/>
    </location>
</feature>
<accession>A0A317XBS4</accession>
<dbReference type="OrthoDB" id="6133115at2759"/>
<name>A0A317XBS4_9EURO</name>
<organism evidence="2 3">
    <name type="scientific">Aspergillus sclerotioniger CBS 115572</name>
    <dbReference type="NCBI Taxonomy" id="1450535"/>
    <lineage>
        <taxon>Eukaryota</taxon>
        <taxon>Fungi</taxon>
        <taxon>Dikarya</taxon>
        <taxon>Ascomycota</taxon>
        <taxon>Pezizomycotina</taxon>
        <taxon>Eurotiomycetes</taxon>
        <taxon>Eurotiomycetidae</taxon>
        <taxon>Eurotiales</taxon>
        <taxon>Aspergillaceae</taxon>
        <taxon>Aspergillus</taxon>
        <taxon>Aspergillus subgen. Circumdati</taxon>
    </lineage>
</organism>
<dbReference type="Pfam" id="PF26082">
    <property type="entry name" value="zf-C2H2_AcuF"/>
    <property type="match status" value="1"/>
</dbReference>
<dbReference type="EMBL" id="MSFK01000002">
    <property type="protein sequence ID" value="PWY95561.1"/>
    <property type="molecule type" value="Genomic_DNA"/>
</dbReference>
<sequence>MAAEFSALAQSCLSLWGKLVSSGDLAAFSHEVPHSFWEDGLGRMSVCISDIGAHPIWQPSLHSRLRDASHIKYEVKRHLLRLKWIHDCLQNELFDLSDEESENGGEKMTDETMETYIQGLYYCLHDTIDSLYQLIRSVRLPACHNIFTRVKRADAAHFEYYDRRHVQSKYPNISQAISDRLGEAISIRRAVLQYYERLHTEISVISDAVSIRTLSEATTIKLNQEPTETLEVDAQSMMPQTLCSESVVQGGSGSAIPLPPAGSTYGAPFTCPYCFFIVNVKDQNEWIEHIFSDLKPYVCVLPDCQTPNHLYECRREWYAHMHDEHMTSLSVGEVSKCLLCGCEVTPGEVLEEHLAKHLEELALFALPRANVTDEEISRDNLPVINVLRGIERLSVTTRVSDAMAYS</sequence>
<dbReference type="AlphaFoldDB" id="A0A317XBS4"/>
<reference evidence="2 3" key="1">
    <citation type="submission" date="2016-12" db="EMBL/GenBank/DDBJ databases">
        <title>The genomes of Aspergillus section Nigri reveals drivers in fungal speciation.</title>
        <authorList>
            <consortium name="DOE Joint Genome Institute"/>
            <person name="Vesth T.C."/>
            <person name="Nybo J."/>
            <person name="Theobald S."/>
            <person name="Brandl J."/>
            <person name="Frisvad J.C."/>
            <person name="Nielsen K.F."/>
            <person name="Lyhne E.K."/>
            <person name="Kogle M.E."/>
            <person name="Kuo A."/>
            <person name="Riley R."/>
            <person name="Clum A."/>
            <person name="Nolan M."/>
            <person name="Lipzen A."/>
            <person name="Salamov A."/>
            <person name="Henrissat B."/>
            <person name="Wiebenga A."/>
            <person name="De Vries R.P."/>
            <person name="Grigoriev I.V."/>
            <person name="Mortensen U.H."/>
            <person name="Andersen M.R."/>
            <person name="Baker S.E."/>
        </authorList>
    </citation>
    <scope>NUCLEOTIDE SEQUENCE [LARGE SCALE GENOMIC DNA]</scope>
    <source>
        <strain evidence="2 3">CBS 115572</strain>
    </source>
</reference>
<comment type="caution">
    <text evidence="2">The sequence shown here is derived from an EMBL/GenBank/DDBJ whole genome shotgun (WGS) entry which is preliminary data.</text>
</comment>
<evidence type="ECO:0000313" key="3">
    <source>
        <dbReference type="Proteomes" id="UP000246702"/>
    </source>
</evidence>
<dbReference type="PANTHER" id="PTHR35391:SF7">
    <property type="entry name" value="C2H2-TYPE DOMAIN-CONTAINING PROTEIN"/>
    <property type="match status" value="1"/>
</dbReference>
<dbReference type="RefSeq" id="XP_025472322.1">
    <property type="nucleotide sequence ID" value="XM_025605630.1"/>
</dbReference>
<dbReference type="GeneID" id="37107773"/>
<evidence type="ECO:0000259" key="1">
    <source>
        <dbReference type="Pfam" id="PF26082"/>
    </source>
</evidence>
<protein>
    <recommendedName>
        <fullName evidence="1">Oxidoreductase acuF-like C2H2 type zinc-finger domain-containing protein</fullName>
    </recommendedName>
</protein>
<dbReference type="STRING" id="1450535.A0A317XBS4"/>
<evidence type="ECO:0000313" key="2">
    <source>
        <dbReference type="EMBL" id="PWY95561.1"/>
    </source>
</evidence>
<dbReference type="InterPro" id="IPR058925">
    <property type="entry name" value="zf-C2H2_AcuF"/>
</dbReference>
<dbReference type="Proteomes" id="UP000246702">
    <property type="component" value="Unassembled WGS sequence"/>
</dbReference>
<gene>
    <name evidence="2" type="ORF">BO94DRAFT_129987</name>
</gene>